<keyword evidence="5" id="KW-0560">Oxidoreductase</keyword>
<dbReference type="GO" id="GO:0005739">
    <property type="term" value="C:mitochondrion"/>
    <property type="evidence" value="ECO:0007669"/>
    <property type="project" value="TreeGrafter"/>
</dbReference>
<dbReference type="Gene3D" id="3.30.43.10">
    <property type="entry name" value="Uridine Diphospho-n-acetylenolpyruvylglucosamine Reductase, domain 2"/>
    <property type="match status" value="1"/>
</dbReference>
<dbReference type="SUPFAM" id="SSF55103">
    <property type="entry name" value="FAD-linked oxidases, C-terminal domain"/>
    <property type="match status" value="1"/>
</dbReference>
<dbReference type="FunFam" id="3.30.70.2190:FF:000001">
    <property type="entry name" value="D-2-hydroxyglutarate dehydrogenase mitochondrial"/>
    <property type="match status" value="1"/>
</dbReference>
<feature type="domain" description="FAD-binding PCMH-type" evidence="10">
    <location>
        <begin position="86"/>
        <end position="274"/>
    </location>
</feature>
<evidence type="ECO:0000259" key="10">
    <source>
        <dbReference type="PROSITE" id="PS51387"/>
    </source>
</evidence>
<comment type="cofactor">
    <cofactor evidence="1">
        <name>FAD</name>
        <dbReference type="ChEBI" id="CHEBI:57692"/>
    </cofactor>
</comment>
<evidence type="ECO:0000313" key="12">
    <source>
        <dbReference type="Proteomes" id="UP001208570"/>
    </source>
</evidence>
<dbReference type="InterPro" id="IPR036318">
    <property type="entry name" value="FAD-bd_PCMH-like_sf"/>
</dbReference>
<gene>
    <name evidence="11" type="ORF">LSH36_371g04006</name>
</gene>
<comment type="caution">
    <text evidence="11">The sequence shown here is derived from an EMBL/GenBank/DDBJ whole genome shotgun (WGS) entry which is preliminary data.</text>
</comment>
<evidence type="ECO:0000256" key="1">
    <source>
        <dbReference type="ARBA" id="ARBA00001974"/>
    </source>
</evidence>
<reference evidence="11" key="1">
    <citation type="journal article" date="2023" name="Mol. Biol. Evol.">
        <title>Third-Generation Sequencing Reveals the Adaptive Role of the Epigenome in Three Deep-Sea Polychaetes.</title>
        <authorList>
            <person name="Perez M."/>
            <person name="Aroh O."/>
            <person name="Sun Y."/>
            <person name="Lan Y."/>
            <person name="Juniper S.K."/>
            <person name="Young C.R."/>
            <person name="Angers B."/>
            <person name="Qian P.Y."/>
        </authorList>
    </citation>
    <scope>NUCLEOTIDE SEQUENCE</scope>
    <source>
        <strain evidence="11">P08H-3</strain>
    </source>
</reference>
<dbReference type="FunFam" id="1.10.45.10:FF:000001">
    <property type="entry name" value="D-lactate dehydrogenase mitochondrial"/>
    <property type="match status" value="1"/>
</dbReference>
<dbReference type="Pfam" id="PF01565">
    <property type="entry name" value="FAD_binding_4"/>
    <property type="match status" value="1"/>
</dbReference>
<proteinExistence type="inferred from homology"/>
<dbReference type="SUPFAM" id="SSF56176">
    <property type="entry name" value="FAD-binding/transporter-associated domain-like"/>
    <property type="match status" value="1"/>
</dbReference>
<dbReference type="EMBL" id="JAODUP010000371">
    <property type="protein sequence ID" value="KAK2151246.1"/>
    <property type="molecule type" value="Genomic_DNA"/>
</dbReference>
<dbReference type="GO" id="GO:0071949">
    <property type="term" value="F:FAD binding"/>
    <property type="evidence" value="ECO:0007669"/>
    <property type="project" value="InterPro"/>
</dbReference>
<evidence type="ECO:0000313" key="11">
    <source>
        <dbReference type="EMBL" id="KAK2151246.1"/>
    </source>
</evidence>
<dbReference type="Gene3D" id="3.30.70.2190">
    <property type="match status" value="1"/>
</dbReference>
<dbReference type="InterPro" id="IPR051264">
    <property type="entry name" value="FAD-oxidored/transferase_4"/>
</dbReference>
<dbReference type="AlphaFoldDB" id="A0AAD9JE32"/>
<dbReference type="InterPro" id="IPR016171">
    <property type="entry name" value="Vanillyl_alc_oxidase_C-sub2"/>
</dbReference>
<dbReference type="Proteomes" id="UP001208570">
    <property type="component" value="Unassembled WGS sequence"/>
</dbReference>
<evidence type="ECO:0000256" key="3">
    <source>
        <dbReference type="ARBA" id="ARBA00022630"/>
    </source>
</evidence>
<comment type="similarity">
    <text evidence="2">Belongs to the FAD-binding oxidoreductase/transferase type 4 family.</text>
</comment>
<dbReference type="PROSITE" id="PS51387">
    <property type="entry name" value="FAD_PCMH"/>
    <property type="match status" value="1"/>
</dbReference>
<dbReference type="FunFam" id="3.30.465.10:FF:000001">
    <property type="entry name" value="D-2-hydroxyglutarate dehydrogenase, mitochondrial"/>
    <property type="match status" value="1"/>
</dbReference>
<keyword evidence="3" id="KW-0285">Flavoprotein</keyword>
<keyword evidence="12" id="KW-1185">Reference proteome</keyword>
<dbReference type="InterPro" id="IPR006094">
    <property type="entry name" value="Oxid_FAD_bind_N"/>
</dbReference>
<dbReference type="InterPro" id="IPR016167">
    <property type="entry name" value="FAD-bd_PCMH_sub1"/>
</dbReference>
<dbReference type="Gene3D" id="3.30.465.10">
    <property type="match status" value="1"/>
</dbReference>
<evidence type="ECO:0000256" key="6">
    <source>
        <dbReference type="ARBA" id="ARBA00039003"/>
    </source>
</evidence>
<dbReference type="InterPro" id="IPR016166">
    <property type="entry name" value="FAD-bd_PCMH"/>
</dbReference>
<dbReference type="InterPro" id="IPR016169">
    <property type="entry name" value="FAD-bd_PCMH_sub2"/>
</dbReference>
<evidence type="ECO:0000256" key="4">
    <source>
        <dbReference type="ARBA" id="ARBA00022827"/>
    </source>
</evidence>
<evidence type="ECO:0000256" key="2">
    <source>
        <dbReference type="ARBA" id="ARBA00008000"/>
    </source>
</evidence>
<evidence type="ECO:0000256" key="5">
    <source>
        <dbReference type="ARBA" id="ARBA00023002"/>
    </source>
</evidence>
<sequence>MMAFRKWQHSIHLSFPQLMRSGSQTQIRSVSPRCCIVPVHRMSFTTASGPKCKGTQPELTSKKHAKLKRGNFARLSGKHVDHFQSLLGSASQVLTEDLDGYNTDWMNIMRVSKILRYCNDQKLAVVPQGGNTGLVGGSVPVFDEIILSLQLMDKVISIDQMAGVMVCQAGCILEKLDEQLADYNLMMPLDLGSKGSCHIGGNVSTNAGGIRLLRYGSLHGSVLGVEAVKADGEIIDCLSSLRKDNTGYDVKQLFIGSEGTLGVVTAVSILCPQRPKNVSLALLACSTFDDVLSSLKEARNQLQEILSAFEVFDNDSMMSNQTNLKLMNPLKEHNFYIVVETSGSNQSHDEEKLNAFLETVMGSEIINDGIITTEPSKIRILWGLREKITEGLLHDGYCYKYDVSLPLAHYYRLVEDMRVRLGDRATRVVGYGHVGDGNLHLNVTAPAYSAELHSLIEPFIYEYVAKLRGSISAEHGLGFIKSKYIHHSKSPQAVVLMKQLKKLMDPNGILNPYKTLPHTD</sequence>
<dbReference type="InterPro" id="IPR016164">
    <property type="entry name" value="FAD-linked_Oxase-like_C"/>
</dbReference>
<dbReference type="Gene3D" id="3.30.70.2740">
    <property type="match status" value="1"/>
</dbReference>
<dbReference type="Gene3D" id="1.10.45.10">
    <property type="entry name" value="Vanillyl-alcohol Oxidase, Chain A, domain 4"/>
    <property type="match status" value="1"/>
</dbReference>
<dbReference type="PANTHER" id="PTHR43716:SF1">
    <property type="entry name" value="D-2-HYDROXYGLUTARATE DEHYDROGENASE, MITOCHONDRIAL"/>
    <property type="match status" value="1"/>
</dbReference>
<name>A0AAD9JE32_9ANNE</name>
<comment type="catalytic activity">
    <reaction evidence="9">
        <text>(R)-malate + A = oxaloacetate + AH2</text>
        <dbReference type="Rhea" id="RHEA:67460"/>
        <dbReference type="ChEBI" id="CHEBI:13193"/>
        <dbReference type="ChEBI" id="CHEBI:15588"/>
        <dbReference type="ChEBI" id="CHEBI:16452"/>
        <dbReference type="ChEBI" id="CHEBI:17499"/>
    </reaction>
    <physiologicalReaction direction="left-to-right" evidence="9">
        <dbReference type="Rhea" id="RHEA:67461"/>
    </physiologicalReaction>
</comment>
<keyword evidence="4" id="KW-0274">FAD</keyword>
<dbReference type="EC" id="1.1.99.39" evidence="6"/>
<dbReference type="GO" id="GO:0051990">
    <property type="term" value="F:(R)-2-hydroxyglutarate dehydrogenase activity"/>
    <property type="evidence" value="ECO:0007669"/>
    <property type="project" value="UniProtKB-EC"/>
</dbReference>
<dbReference type="PANTHER" id="PTHR43716">
    <property type="entry name" value="D-2-HYDROXYGLUTARATE DEHYDROGENASE, MITOCHONDRIAL"/>
    <property type="match status" value="1"/>
</dbReference>
<organism evidence="11 12">
    <name type="scientific">Paralvinella palmiformis</name>
    <dbReference type="NCBI Taxonomy" id="53620"/>
    <lineage>
        <taxon>Eukaryota</taxon>
        <taxon>Metazoa</taxon>
        <taxon>Spiralia</taxon>
        <taxon>Lophotrochozoa</taxon>
        <taxon>Annelida</taxon>
        <taxon>Polychaeta</taxon>
        <taxon>Sedentaria</taxon>
        <taxon>Canalipalpata</taxon>
        <taxon>Terebellida</taxon>
        <taxon>Terebelliformia</taxon>
        <taxon>Alvinellidae</taxon>
        <taxon>Paralvinella</taxon>
    </lineage>
</organism>
<dbReference type="FunFam" id="3.30.70.2740:FF:000002">
    <property type="entry name" value="D-2-hydroxyglutarate dehydrogenase mitochondrial"/>
    <property type="match status" value="1"/>
</dbReference>
<dbReference type="Pfam" id="PF02913">
    <property type="entry name" value="FAD-oxidase_C"/>
    <property type="match status" value="1"/>
</dbReference>
<evidence type="ECO:0000256" key="7">
    <source>
        <dbReference type="ARBA" id="ARBA00039639"/>
    </source>
</evidence>
<accession>A0AAD9JE32</accession>
<evidence type="ECO:0000256" key="8">
    <source>
        <dbReference type="ARBA" id="ARBA00045410"/>
    </source>
</evidence>
<comment type="function">
    <text evidence="8">Catalyzes the oxidation of D-2-hydroxyglutarate (D-2-HG) to alpha-ketoglutarate. Also catalyzes the oxidation of other D-2-hydroxyacids, such as D-malate (D-MAL) and D-lactate (D-LAC). Exhibits high activities towards D-2-HG and D-MAL but a very weak activity towards D-LAC.</text>
</comment>
<dbReference type="InterPro" id="IPR004113">
    <property type="entry name" value="FAD-bd_oxidored_4_C"/>
</dbReference>
<evidence type="ECO:0000256" key="9">
    <source>
        <dbReference type="ARBA" id="ARBA00049267"/>
    </source>
</evidence>
<protein>
    <recommendedName>
        <fullName evidence="7">D-2-hydroxyglutarate dehydrogenase, mitochondrial</fullName>
        <ecNumber evidence="6">1.1.99.39</ecNumber>
    </recommendedName>
</protein>